<gene>
    <name evidence="6" type="ORF">QJS04_geneDACA017557</name>
</gene>
<dbReference type="Proteomes" id="UP001179952">
    <property type="component" value="Unassembled WGS sequence"/>
</dbReference>
<comment type="caution">
    <text evidence="6">The sequence shown here is derived from an EMBL/GenBank/DDBJ whole genome shotgun (WGS) entry which is preliminary data.</text>
</comment>
<evidence type="ECO:0000256" key="3">
    <source>
        <dbReference type="ARBA" id="ARBA00023163"/>
    </source>
</evidence>
<reference evidence="6" key="2">
    <citation type="submission" date="2023-06" db="EMBL/GenBank/DDBJ databases">
        <authorList>
            <person name="Ma L."/>
            <person name="Liu K.-W."/>
            <person name="Li Z."/>
            <person name="Hsiao Y.-Y."/>
            <person name="Qi Y."/>
            <person name="Fu T."/>
            <person name="Tang G."/>
            <person name="Zhang D."/>
            <person name="Sun W.-H."/>
            <person name="Liu D.-K."/>
            <person name="Li Y."/>
            <person name="Chen G.-Z."/>
            <person name="Liu X.-D."/>
            <person name="Liao X.-Y."/>
            <person name="Jiang Y.-T."/>
            <person name="Yu X."/>
            <person name="Hao Y."/>
            <person name="Huang J."/>
            <person name="Zhao X.-W."/>
            <person name="Ke S."/>
            <person name="Chen Y.-Y."/>
            <person name="Wu W.-L."/>
            <person name="Hsu J.-L."/>
            <person name="Lin Y.-F."/>
            <person name="Huang M.-D."/>
            <person name="Li C.-Y."/>
            <person name="Huang L."/>
            <person name="Wang Z.-W."/>
            <person name="Zhao X."/>
            <person name="Zhong W.-Y."/>
            <person name="Peng D.-H."/>
            <person name="Ahmad S."/>
            <person name="Lan S."/>
            <person name="Zhang J.-S."/>
            <person name="Tsai W.-C."/>
            <person name="Van De Peer Y."/>
            <person name="Liu Z.-J."/>
        </authorList>
    </citation>
    <scope>NUCLEOTIDE SEQUENCE</scope>
    <source>
        <strain evidence="6">SCP</strain>
        <tissue evidence="6">Leaves</tissue>
    </source>
</reference>
<dbReference type="Gene3D" id="1.10.10.60">
    <property type="entry name" value="Homeodomain-like"/>
    <property type="match status" value="1"/>
</dbReference>
<evidence type="ECO:0000256" key="2">
    <source>
        <dbReference type="ARBA" id="ARBA00023125"/>
    </source>
</evidence>
<evidence type="ECO:0000313" key="7">
    <source>
        <dbReference type="Proteomes" id="UP001179952"/>
    </source>
</evidence>
<dbReference type="NCBIfam" id="TIGR01557">
    <property type="entry name" value="myb_SHAQKYF"/>
    <property type="match status" value="1"/>
</dbReference>
<dbReference type="InterPro" id="IPR009057">
    <property type="entry name" value="Homeodomain-like_sf"/>
</dbReference>
<name>A0AAV9BMG3_ACOGR</name>
<dbReference type="Pfam" id="PF00249">
    <property type="entry name" value="Myb_DNA-binding"/>
    <property type="match status" value="1"/>
</dbReference>
<dbReference type="PANTHER" id="PTHR31314">
    <property type="entry name" value="MYB FAMILY TRANSCRIPTION FACTOR PHL7-LIKE"/>
    <property type="match status" value="1"/>
</dbReference>
<keyword evidence="1" id="KW-0805">Transcription regulation</keyword>
<keyword evidence="7" id="KW-1185">Reference proteome</keyword>
<dbReference type="PANTHER" id="PTHR31314:SF113">
    <property type="entry name" value="MYB FAMILY TRANSCRIPTION FACTOR MPH1"/>
    <property type="match status" value="1"/>
</dbReference>
<sequence>MRRQGRSETRRYSRSELPRLRWTSELHKQFVEAVECLGGENKATPKRILKVMGVRDLSISHVKSHLQMYRTMKNQLKYIAFMPTKGSHKDQRVHYGETDELDFLHNLSEESPPISASNSCSLNQKPYVEFNNYNVFQSKNEAYEPSGETLDLNKIESDESKIYEDAPGGFCELTLSFDPSPFRGCEGRSESAASIEFDDHENNNKIGDSKTHNYVPLQEDYINLELTMSTQPLYST</sequence>
<protein>
    <submittedName>
        <fullName evidence="6">Myb family transcription factor</fullName>
    </submittedName>
</protein>
<feature type="domain" description="HTH myb-type" evidence="5">
    <location>
        <begin position="14"/>
        <end position="76"/>
    </location>
</feature>
<dbReference type="AlphaFoldDB" id="A0AAV9BMG3"/>
<dbReference type="EMBL" id="JAUJYN010000002">
    <property type="protein sequence ID" value="KAK1277516.1"/>
    <property type="molecule type" value="Genomic_DNA"/>
</dbReference>
<keyword evidence="2" id="KW-0238">DNA-binding</keyword>
<proteinExistence type="predicted"/>
<dbReference type="SUPFAM" id="SSF46689">
    <property type="entry name" value="Homeodomain-like"/>
    <property type="match status" value="1"/>
</dbReference>
<dbReference type="PROSITE" id="PS51294">
    <property type="entry name" value="HTH_MYB"/>
    <property type="match status" value="1"/>
</dbReference>
<keyword evidence="3" id="KW-0804">Transcription</keyword>
<evidence type="ECO:0000313" key="6">
    <source>
        <dbReference type="EMBL" id="KAK1277516.1"/>
    </source>
</evidence>
<organism evidence="6 7">
    <name type="scientific">Acorus gramineus</name>
    <name type="common">Dwarf sweet flag</name>
    <dbReference type="NCBI Taxonomy" id="55184"/>
    <lineage>
        <taxon>Eukaryota</taxon>
        <taxon>Viridiplantae</taxon>
        <taxon>Streptophyta</taxon>
        <taxon>Embryophyta</taxon>
        <taxon>Tracheophyta</taxon>
        <taxon>Spermatophyta</taxon>
        <taxon>Magnoliopsida</taxon>
        <taxon>Liliopsida</taxon>
        <taxon>Acoraceae</taxon>
        <taxon>Acorus</taxon>
    </lineage>
</organism>
<dbReference type="InterPro" id="IPR001005">
    <property type="entry name" value="SANT/Myb"/>
</dbReference>
<dbReference type="GO" id="GO:0003677">
    <property type="term" value="F:DNA binding"/>
    <property type="evidence" value="ECO:0007669"/>
    <property type="project" value="UniProtKB-KW"/>
</dbReference>
<accession>A0AAV9BMG3</accession>
<evidence type="ECO:0000259" key="5">
    <source>
        <dbReference type="PROSITE" id="PS51294"/>
    </source>
</evidence>
<reference evidence="6" key="1">
    <citation type="journal article" date="2023" name="Nat. Commun.">
        <title>Diploid and tetraploid genomes of Acorus and the evolution of monocots.</title>
        <authorList>
            <person name="Ma L."/>
            <person name="Liu K.W."/>
            <person name="Li Z."/>
            <person name="Hsiao Y.Y."/>
            <person name="Qi Y."/>
            <person name="Fu T."/>
            <person name="Tang G.D."/>
            <person name="Zhang D."/>
            <person name="Sun W.H."/>
            <person name="Liu D.K."/>
            <person name="Li Y."/>
            <person name="Chen G.Z."/>
            <person name="Liu X.D."/>
            <person name="Liao X.Y."/>
            <person name="Jiang Y.T."/>
            <person name="Yu X."/>
            <person name="Hao Y."/>
            <person name="Huang J."/>
            <person name="Zhao X.W."/>
            <person name="Ke S."/>
            <person name="Chen Y.Y."/>
            <person name="Wu W.L."/>
            <person name="Hsu J.L."/>
            <person name="Lin Y.F."/>
            <person name="Huang M.D."/>
            <person name="Li C.Y."/>
            <person name="Huang L."/>
            <person name="Wang Z.W."/>
            <person name="Zhao X."/>
            <person name="Zhong W.Y."/>
            <person name="Peng D.H."/>
            <person name="Ahmad S."/>
            <person name="Lan S."/>
            <person name="Zhang J.S."/>
            <person name="Tsai W.C."/>
            <person name="Van de Peer Y."/>
            <person name="Liu Z.J."/>
        </authorList>
    </citation>
    <scope>NUCLEOTIDE SEQUENCE</scope>
    <source>
        <strain evidence="6">SCP</strain>
    </source>
</reference>
<dbReference type="FunFam" id="1.10.10.60:FF:000002">
    <property type="entry name" value="Myb family transcription factor"/>
    <property type="match status" value="1"/>
</dbReference>
<dbReference type="GO" id="GO:0003700">
    <property type="term" value="F:DNA-binding transcription factor activity"/>
    <property type="evidence" value="ECO:0007669"/>
    <property type="project" value="InterPro"/>
</dbReference>
<evidence type="ECO:0000256" key="1">
    <source>
        <dbReference type="ARBA" id="ARBA00023015"/>
    </source>
</evidence>
<dbReference type="InterPro" id="IPR046955">
    <property type="entry name" value="PHR1-like"/>
</dbReference>
<keyword evidence="4" id="KW-0539">Nucleus</keyword>
<evidence type="ECO:0000256" key="4">
    <source>
        <dbReference type="ARBA" id="ARBA00023242"/>
    </source>
</evidence>
<dbReference type="InterPro" id="IPR017930">
    <property type="entry name" value="Myb_dom"/>
</dbReference>
<dbReference type="InterPro" id="IPR006447">
    <property type="entry name" value="Myb_dom_plants"/>
</dbReference>